<sequence>MAEPLVPGPSAHRDQTPSSGADEGVVALPLVGAEKAEAFYVAPNWKLIWWRFKRHRLALVSGVVLLFVAMVAAAPGFFSTQDPNETNANELFVPVQWVHLFDQGRLRPFVYGVKGERNPRTLRMEWRLDESQKIPVRLFVRGHEYKILGLFTSDIHLIGPAVSDDSVRIHLLGTDRLGRDQWSRLMYGTQVSLSVGLVSVFLSIFLGILLGGISGYFGGVVDLVIQRAIELLQSLPPIPIWMALTAALPRTWSVVQVYFAITVILSLIGWTTLAREVRGRFLALREEDFVVAARLSGCRRGRIIFRHILPTMASHIIAASTLAIPVMIINETFLSFLGLGLRPPAISWGVLLQEAQNLQSIVLAPWLLIPGLAVIITVLSLNILGDGLRDAADPYT</sequence>
<evidence type="ECO:0000256" key="6">
    <source>
        <dbReference type="SAM" id="MobiDB-lite"/>
    </source>
</evidence>
<dbReference type="EMBL" id="VIGC01000049">
    <property type="protein sequence ID" value="TQE93151.1"/>
    <property type="molecule type" value="Genomic_DNA"/>
</dbReference>
<dbReference type="PROSITE" id="PS50928">
    <property type="entry name" value="ABC_TM1"/>
    <property type="match status" value="1"/>
</dbReference>
<feature type="transmembrane region" description="Helical" evidence="5">
    <location>
        <begin position="57"/>
        <end position="78"/>
    </location>
</feature>
<evidence type="ECO:0000256" key="4">
    <source>
        <dbReference type="ARBA" id="ARBA00023136"/>
    </source>
</evidence>
<dbReference type="Gene3D" id="1.10.3720.10">
    <property type="entry name" value="MetI-like"/>
    <property type="match status" value="1"/>
</dbReference>
<feature type="domain" description="ABC transmembrane type-1" evidence="7">
    <location>
        <begin position="189"/>
        <end position="385"/>
    </location>
</feature>
<dbReference type="Pfam" id="PF12911">
    <property type="entry name" value="OppC_N"/>
    <property type="match status" value="1"/>
</dbReference>
<feature type="region of interest" description="Disordered" evidence="6">
    <location>
        <begin position="1"/>
        <end position="21"/>
    </location>
</feature>
<dbReference type="GO" id="GO:0055085">
    <property type="term" value="P:transmembrane transport"/>
    <property type="evidence" value="ECO:0007669"/>
    <property type="project" value="InterPro"/>
</dbReference>
<protein>
    <submittedName>
        <fullName evidence="8">ABC transporter permease</fullName>
    </submittedName>
</protein>
<evidence type="ECO:0000313" key="9">
    <source>
        <dbReference type="Proteomes" id="UP000317371"/>
    </source>
</evidence>
<dbReference type="Pfam" id="PF00528">
    <property type="entry name" value="BPD_transp_1"/>
    <property type="match status" value="1"/>
</dbReference>
<keyword evidence="3 5" id="KW-1133">Transmembrane helix</keyword>
<dbReference type="InterPro" id="IPR035906">
    <property type="entry name" value="MetI-like_sf"/>
</dbReference>
<keyword evidence="4 5" id="KW-0472">Membrane</keyword>
<evidence type="ECO:0000313" key="8">
    <source>
        <dbReference type="EMBL" id="TQE93151.1"/>
    </source>
</evidence>
<keyword evidence="5" id="KW-0813">Transport</keyword>
<dbReference type="InParanoid" id="A0A540V8V7"/>
<evidence type="ECO:0000259" key="7">
    <source>
        <dbReference type="PROSITE" id="PS50928"/>
    </source>
</evidence>
<accession>A0A540V8V7</accession>
<evidence type="ECO:0000256" key="1">
    <source>
        <dbReference type="ARBA" id="ARBA00004141"/>
    </source>
</evidence>
<name>A0A540V8V7_9CHLR</name>
<keyword evidence="2 5" id="KW-0812">Transmembrane</keyword>
<feature type="transmembrane region" description="Helical" evidence="5">
    <location>
        <begin position="254"/>
        <end position="273"/>
    </location>
</feature>
<keyword evidence="9" id="KW-1185">Reference proteome</keyword>
<reference evidence="8 9" key="1">
    <citation type="submission" date="2019-06" db="EMBL/GenBank/DDBJ databases">
        <title>Genome sequence of Litorilinea aerophila BAA-2444.</title>
        <authorList>
            <person name="Maclea K.S."/>
            <person name="Maurais E.G."/>
            <person name="Iannazzi L.C."/>
        </authorList>
    </citation>
    <scope>NUCLEOTIDE SEQUENCE [LARGE SCALE GENOMIC DNA]</scope>
    <source>
        <strain evidence="8 9">ATCC BAA-2444</strain>
    </source>
</reference>
<dbReference type="CDD" id="cd06261">
    <property type="entry name" value="TM_PBP2"/>
    <property type="match status" value="1"/>
</dbReference>
<comment type="subcellular location">
    <subcellularLocation>
        <location evidence="5">Cell membrane</location>
        <topology evidence="5">Multi-pass membrane protein</topology>
    </subcellularLocation>
    <subcellularLocation>
        <location evidence="1">Membrane</location>
        <topology evidence="1">Multi-pass membrane protein</topology>
    </subcellularLocation>
</comment>
<feature type="transmembrane region" description="Helical" evidence="5">
    <location>
        <begin position="191"/>
        <end position="217"/>
    </location>
</feature>
<organism evidence="8 9">
    <name type="scientific">Litorilinea aerophila</name>
    <dbReference type="NCBI Taxonomy" id="1204385"/>
    <lineage>
        <taxon>Bacteria</taxon>
        <taxon>Bacillati</taxon>
        <taxon>Chloroflexota</taxon>
        <taxon>Caldilineae</taxon>
        <taxon>Caldilineales</taxon>
        <taxon>Caldilineaceae</taxon>
        <taxon>Litorilinea</taxon>
    </lineage>
</organism>
<comment type="similarity">
    <text evidence="5">Belongs to the binding-protein-dependent transport system permease family.</text>
</comment>
<feature type="transmembrane region" description="Helical" evidence="5">
    <location>
        <begin position="316"/>
        <end position="341"/>
    </location>
</feature>
<evidence type="ECO:0000256" key="2">
    <source>
        <dbReference type="ARBA" id="ARBA00022692"/>
    </source>
</evidence>
<dbReference type="AlphaFoldDB" id="A0A540V8V7"/>
<dbReference type="GO" id="GO:0005886">
    <property type="term" value="C:plasma membrane"/>
    <property type="evidence" value="ECO:0007669"/>
    <property type="project" value="UniProtKB-SubCell"/>
</dbReference>
<dbReference type="PANTHER" id="PTHR43839:SF3">
    <property type="entry name" value="OLIGOPEPTIDE ABC TRANSPORTER, PERMEASE PROTEIN"/>
    <property type="match status" value="1"/>
</dbReference>
<dbReference type="RefSeq" id="WP_141612483.1">
    <property type="nucleotide sequence ID" value="NZ_VIGC02000049.1"/>
</dbReference>
<feature type="transmembrane region" description="Helical" evidence="5">
    <location>
        <begin position="361"/>
        <end position="384"/>
    </location>
</feature>
<proteinExistence type="inferred from homology"/>
<dbReference type="Proteomes" id="UP000317371">
    <property type="component" value="Unassembled WGS sequence"/>
</dbReference>
<dbReference type="InterPro" id="IPR000515">
    <property type="entry name" value="MetI-like"/>
</dbReference>
<comment type="caution">
    <text evidence="8">The sequence shown here is derived from an EMBL/GenBank/DDBJ whole genome shotgun (WGS) entry which is preliminary data.</text>
</comment>
<dbReference type="SUPFAM" id="SSF161098">
    <property type="entry name" value="MetI-like"/>
    <property type="match status" value="1"/>
</dbReference>
<evidence type="ECO:0000256" key="5">
    <source>
        <dbReference type="RuleBase" id="RU363032"/>
    </source>
</evidence>
<evidence type="ECO:0000256" key="3">
    <source>
        <dbReference type="ARBA" id="ARBA00022989"/>
    </source>
</evidence>
<dbReference type="PANTHER" id="PTHR43839">
    <property type="entry name" value="OPPC IN A BINDING PROTEIN-DEPENDENT TRANSPORT SYSTEM"/>
    <property type="match status" value="1"/>
</dbReference>
<dbReference type="OrthoDB" id="9797852at2"/>
<gene>
    <name evidence="8" type="ORF">FKZ61_22760</name>
</gene>
<dbReference type="InterPro" id="IPR025966">
    <property type="entry name" value="OppC_N"/>
</dbReference>